<dbReference type="InterPro" id="IPR026467">
    <property type="entry name" value="Ser/Gly_Cys_C_dom"/>
</dbReference>
<sequence length="507" mass="53393">MSLEDAVARHAAEQPTSSGAILARLDAWSFTPVGAAVRFEEKLAREQGWTLGKAMQVIHEYRRFLMLTQVASQPVCPSKDVDAAWHLHLMQTREYRSFCIEVLGRFLHHEPSREGPQEFARHRDMYIYTLEAYRATFGETPDPGIWPSAQQRFSADGDRLPDREGWALGPVMASAWVRAPAIVLAVVLLAVVSASLLAQVLPSLGAWPSLGLYLLFVLLGVLLFKDVHTQDAGAPMPVDAFETAYLAGGQSRALAAAVGGLIARGVFRLEPQRDAKKYTLTGGVLVRQDGPAVAGPLEPLEAAVIGATSAGPVDVKALAQSVQQSLKQLAARLVEARLITAPDTLSPARVWLSVWLLGLCALGWAAFFAVPKGGSPFAMVLFGKALVFTLLAIIGLSAPRQEPTGAGRAALASFTDRMASLKALLNDPRAAAEGKGAVVPRLPASVGSAPAVSLAVALFGSAALMMDPRYAGFNFLFEGDAHVVTGDSGSTGGCEAGGGCGGCGGCG</sequence>
<feature type="transmembrane region" description="Helical" evidence="1">
    <location>
        <begin position="206"/>
        <end position="224"/>
    </location>
</feature>
<gene>
    <name evidence="2" type="ORF">EZ242_01420</name>
</gene>
<proteinExistence type="predicted"/>
<reference evidence="2 3" key="1">
    <citation type="submission" date="2019-03" db="EMBL/GenBank/DDBJ databases">
        <title>Ramlibacter rhizophilus CCTCC AB2015357, whole genome shotgun sequence.</title>
        <authorList>
            <person name="Zhang X."/>
            <person name="Feng G."/>
            <person name="Zhu H."/>
        </authorList>
    </citation>
    <scope>NUCLEOTIDE SEQUENCE [LARGE SCALE GENOMIC DNA]</scope>
    <source>
        <strain evidence="2 3">CCTCC AB2015357</strain>
    </source>
</reference>
<organism evidence="2 3">
    <name type="scientific">Ramlibacter rhizophilus</name>
    <dbReference type="NCBI Taxonomy" id="1781167"/>
    <lineage>
        <taxon>Bacteria</taxon>
        <taxon>Pseudomonadati</taxon>
        <taxon>Pseudomonadota</taxon>
        <taxon>Betaproteobacteria</taxon>
        <taxon>Burkholderiales</taxon>
        <taxon>Comamonadaceae</taxon>
        <taxon>Ramlibacter</taxon>
    </lineage>
</organism>
<feature type="transmembrane region" description="Helical" evidence="1">
    <location>
        <begin position="350"/>
        <end position="370"/>
    </location>
</feature>
<comment type="caution">
    <text evidence="2">The sequence shown here is derived from an EMBL/GenBank/DDBJ whole genome shotgun (WGS) entry which is preliminary data.</text>
</comment>
<feature type="transmembrane region" description="Helical" evidence="1">
    <location>
        <begin position="181"/>
        <end position="200"/>
    </location>
</feature>
<protein>
    <submittedName>
        <fullName evidence="2">TIGR04222 domain-containing membrane protein</fullName>
    </submittedName>
</protein>
<evidence type="ECO:0000256" key="1">
    <source>
        <dbReference type="SAM" id="Phobius"/>
    </source>
</evidence>
<keyword evidence="1" id="KW-1133">Transmembrane helix</keyword>
<dbReference type="AlphaFoldDB" id="A0A4Z0C1R5"/>
<dbReference type="Proteomes" id="UP000297564">
    <property type="component" value="Unassembled WGS sequence"/>
</dbReference>
<dbReference type="OrthoDB" id="278697at2"/>
<keyword evidence="1" id="KW-0812">Transmembrane</keyword>
<keyword evidence="3" id="KW-1185">Reference proteome</keyword>
<dbReference type="NCBIfam" id="TIGR04222">
    <property type="entry name" value="near_uncomplex"/>
    <property type="match status" value="1"/>
</dbReference>
<evidence type="ECO:0000313" key="3">
    <source>
        <dbReference type="Proteomes" id="UP000297564"/>
    </source>
</evidence>
<evidence type="ECO:0000313" key="2">
    <source>
        <dbReference type="EMBL" id="TFZ04440.1"/>
    </source>
</evidence>
<keyword evidence="1" id="KW-0472">Membrane</keyword>
<name>A0A4Z0C1R5_9BURK</name>
<accession>A0A4Z0C1R5</accession>
<dbReference type="RefSeq" id="WP_135283322.1">
    <property type="nucleotide sequence ID" value="NZ_SMLL01000001.1"/>
</dbReference>
<dbReference type="EMBL" id="SMLL01000001">
    <property type="protein sequence ID" value="TFZ04440.1"/>
    <property type="molecule type" value="Genomic_DNA"/>
</dbReference>
<feature type="transmembrane region" description="Helical" evidence="1">
    <location>
        <begin position="376"/>
        <end position="398"/>
    </location>
</feature>